<feature type="domain" description="Trs120/TRAPPC9 first Ig-like" evidence="3">
    <location>
        <begin position="620"/>
        <end position="773"/>
    </location>
</feature>
<name>A0A7S2RQA9_9STRA</name>
<dbReference type="PANTHER" id="PTHR21512:SF5">
    <property type="entry name" value="TRAFFICKING PROTEIN PARTICLE COMPLEX SUBUNIT 9"/>
    <property type="match status" value="1"/>
</dbReference>
<evidence type="ECO:0000259" key="3">
    <source>
        <dbReference type="Pfam" id="PF26254"/>
    </source>
</evidence>
<sequence length="1216" mass="135858">MESLVSNACIRVLVVPFGPISSSAFKHYFSSLCKLSTISLQQVTPFPGYSTSTSCFEFQNWQEGELRFNFVVQPEEVEDSQTLHHLGWHNLQAHKKCVAIIGICDCPNTSDLRASLDDFQKLVAKYPEGTVSRWCAFNMTDSQLEDEECLKHLLSNGMDIFPPEKLLEEGRTSFDYHMEVVLTNMASTLLEHFEAIVKEGLKNIALVENTKRSSQNEGDTRSRVDSNIDILLHGATYAGDEAIAASLNESKTKKRKIGRLEAWIGGYSLLAGSPRDALNFFNRSILNCATNGDIAWQGVALEGSACALYILKKDGLIRTNSSSSIRSSKTTRNATSLSRKMTSQDDASSLASSTNGDDDDSRKIIPDVKAALLKGAGLYGKVPGFWPLEAKVSLKLASYMASVELTPKLQQETFHIIFRLFRKAYTELKRSRMKPDVPLSVPDGLTADEKQEFVNDFIDKQQKKGEKLFRNICIQSALLFEHFSLRRKTSFFLHEASTHDSNWGDSFKLLQLSANRLGIHPVYSRQSVNVDPIEVKETEPESGGPSKSWTIIKQLMLQYLVEAAQNAGKSNYAIDYALQLMNLMRDNPQQQLELCDIISACVSVGGYFHLSNPCCFPKVNGVELLDIPPHLKSHKRMMRKSSLGADKGESPLFYSPFQEDEKRQGLNDNDNMPSWKPSKRWVQNEISSMIVTLCNPVAFTVRIDEIYLDIVLFSGSGEETMEDITSVECHRTCLTLKENEPHHRVTLSARPLRPGRYVLLGCVVSALGLISRHPISEPVQVEVVHEMPSISISHLTSRQKAALKKQATLLDGEHLPFEMEIHCTSGVQIGECNIDGFASFEPPNSSAYKKKEMLTHPVLYDSSNLNVFYEMVDQQHELSKNMVKHGADEEEDSEYLITCSTMIQSQKPKVAAVLLGLDETNVSFEKQLTALRNERATLCTPLRCALTVVAKRGCKNVTIQISYSAENLQTERRSRMSLDIQVVPSMRILFVDIRQGPAKNSEYLIQADIRNNCDLPFQVEARSLLDPTNTPIDQIDVRPNSLHRLVFSTDKPDAMVDDALEWIKESFSLHWVCLDDSRRSGTISWDGATLAKHALERLNSGTLHLAIEEAGEGNLDVVLSNRGEDTIQDLSVDICIRPGTLAGEIGWNGALSFHVQNLEPTQSVTHPIAYKIIRPAATKSVVSKTDEQNRLQLVVCAVEACGKQRTWSTNHVLQLD</sequence>
<evidence type="ECO:0000256" key="1">
    <source>
        <dbReference type="SAM" id="MobiDB-lite"/>
    </source>
</evidence>
<evidence type="ECO:0000313" key="4">
    <source>
        <dbReference type="EMBL" id="CAD9677680.1"/>
    </source>
</evidence>
<dbReference type="InterPro" id="IPR058563">
    <property type="entry name" value="Trs120_TRAPPC9_N"/>
</dbReference>
<dbReference type="InterPro" id="IPR058565">
    <property type="entry name" value="Ig_TRAPPC9_Trs120_1st"/>
</dbReference>
<feature type="compositionally biased region" description="Low complexity" evidence="1">
    <location>
        <begin position="321"/>
        <end position="333"/>
    </location>
</feature>
<feature type="compositionally biased region" description="Polar residues" evidence="1">
    <location>
        <begin position="334"/>
        <end position="355"/>
    </location>
</feature>
<reference evidence="4" key="1">
    <citation type="submission" date="2021-01" db="EMBL/GenBank/DDBJ databases">
        <authorList>
            <person name="Corre E."/>
            <person name="Pelletier E."/>
            <person name="Niang G."/>
            <person name="Scheremetjew M."/>
            <person name="Finn R."/>
            <person name="Kale V."/>
            <person name="Holt S."/>
            <person name="Cochrane G."/>
            <person name="Meng A."/>
            <person name="Brown T."/>
            <person name="Cohen L."/>
        </authorList>
    </citation>
    <scope>NUCLEOTIDE SEQUENCE</scope>
    <source>
        <strain evidence="4">NY070348D</strain>
    </source>
</reference>
<feature type="domain" description="Trs120/TRAPPC9 N-terminal" evidence="2">
    <location>
        <begin position="3"/>
        <end position="312"/>
    </location>
</feature>
<dbReference type="Pfam" id="PF08626">
    <property type="entry name" value="TRAPPC9-Trs120"/>
    <property type="match status" value="1"/>
</dbReference>
<proteinExistence type="predicted"/>
<dbReference type="PANTHER" id="PTHR21512">
    <property type="entry name" value="TRAFFICKING PROTEIN PARTICLE COMPLEX SUBUNIT 9"/>
    <property type="match status" value="1"/>
</dbReference>
<feature type="region of interest" description="Disordered" evidence="1">
    <location>
        <begin position="321"/>
        <end position="361"/>
    </location>
</feature>
<accession>A0A7S2RQA9</accession>
<dbReference type="EMBL" id="HBHK01009493">
    <property type="protein sequence ID" value="CAD9677680.1"/>
    <property type="molecule type" value="Transcribed_RNA"/>
</dbReference>
<gene>
    <name evidence="4" type="ORF">QSP1433_LOCUS5883</name>
</gene>
<dbReference type="GO" id="GO:0005802">
    <property type="term" value="C:trans-Golgi network"/>
    <property type="evidence" value="ECO:0007669"/>
    <property type="project" value="TreeGrafter"/>
</dbReference>
<protein>
    <submittedName>
        <fullName evidence="4">Uncharacterized protein</fullName>
    </submittedName>
</protein>
<dbReference type="InterPro" id="IPR013935">
    <property type="entry name" value="Trs120_TRAPPC9"/>
</dbReference>
<dbReference type="AlphaFoldDB" id="A0A7S2RQA9"/>
<organism evidence="4">
    <name type="scientific">Mucochytrium quahogii</name>
    <dbReference type="NCBI Taxonomy" id="96639"/>
    <lineage>
        <taxon>Eukaryota</taxon>
        <taxon>Sar</taxon>
        <taxon>Stramenopiles</taxon>
        <taxon>Bigyra</taxon>
        <taxon>Labyrinthulomycetes</taxon>
        <taxon>Thraustochytrida</taxon>
        <taxon>Thraustochytriidae</taxon>
        <taxon>Mucochytrium</taxon>
    </lineage>
</organism>
<evidence type="ECO:0000259" key="2">
    <source>
        <dbReference type="Pfam" id="PF08626"/>
    </source>
</evidence>
<dbReference type="Pfam" id="PF26254">
    <property type="entry name" value="Ig_TRAPPC9-Trs120_1st"/>
    <property type="match status" value="1"/>
</dbReference>